<protein>
    <submittedName>
        <fullName evidence="1">Uncharacterized protein</fullName>
    </submittedName>
</protein>
<evidence type="ECO:0000313" key="1">
    <source>
        <dbReference type="EMBL" id="QIG56914.1"/>
    </source>
</evidence>
<dbReference type="EMBL" id="MN536026">
    <property type="protein sequence ID" value="QIG56914.1"/>
    <property type="molecule type" value="Genomic_DNA"/>
</dbReference>
<dbReference type="Proteomes" id="UP000502584">
    <property type="component" value="Segment"/>
</dbReference>
<sequence>MVDFAWSYLARLLTKPRIADALIRFAKRTPYLHLRSPDGSVYMERYWVFNPYDRVTNVPRWAPLIPFSIRVHHIRREDLDRHLHDHPWDARTIILKGWYIEKRLVDESNPLYQAAIARVPEALDGCEIGAIEVTEAIWRRAGDTAALKTGQYHSICEVSDGGVYTLFISWKWRETWGFLVDGVKVPWREYLGLQPGGDLQEPKRGSCNAIGERVESELRIHGGREFE</sequence>
<name>A0A6G6XGG8_9CAUD</name>
<keyword evidence="2" id="KW-1185">Reference proteome</keyword>
<reference evidence="1 2" key="1">
    <citation type="submission" date="2019-10" db="EMBL/GenBank/DDBJ databases">
        <title>Genome of the temperate Pseudomonas aerugionosa phage vB_Pae-SS2019XI.</title>
        <authorList>
            <person name="Hammerl J.A."/>
            <person name="Jaeckel C."/>
            <person name="Schnehle S."/>
            <person name="Schmoger S."/>
        </authorList>
    </citation>
    <scope>NUCLEOTIDE SEQUENCE [LARGE SCALE GENOMIC DNA]</scope>
</reference>
<organism evidence="1 2">
    <name type="scientific">Pseudomonas phage vB_Pae-SS2019XI</name>
    <dbReference type="NCBI Taxonomy" id="2660688"/>
    <lineage>
        <taxon>Viruses</taxon>
        <taxon>Duplodnaviria</taxon>
        <taxon>Heunggongvirae</taxon>
        <taxon>Uroviricota</taxon>
        <taxon>Caudoviricetes</taxon>
        <taxon>Casjensviridae</taxon>
        <taxon>Maxdohrnvirus</taxon>
        <taxon>Maxdohrnvirus SS2019XI</taxon>
    </lineage>
</organism>
<gene>
    <name evidence="1" type="ORF">vBPaeSS2019XI_036</name>
</gene>
<evidence type="ECO:0000313" key="2">
    <source>
        <dbReference type="Proteomes" id="UP000502584"/>
    </source>
</evidence>
<proteinExistence type="predicted"/>
<accession>A0A6G6XGG8</accession>